<comment type="caution">
    <text evidence="3">The sequence shown here is derived from an EMBL/GenBank/DDBJ whole genome shotgun (WGS) entry which is preliminary data.</text>
</comment>
<organism evidence="3 4">
    <name type="scientific">Paenibacillus glycanilyticus</name>
    <dbReference type="NCBI Taxonomy" id="126569"/>
    <lineage>
        <taxon>Bacteria</taxon>
        <taxon>Bacillati</taxon>
        <taxon>Bacillota</taxon>
        <taxon>Bacilli</taxon>
        <taxon>Bacillales</taxon>
        <taxon>Paenibacillaceae</taxon>
        <taxon>Paenibacillus</taxon>
    </lineage>
</organism>
<proteinExistence type="predicted"/>
<gene>
    <name evidence="3" type="ORF">MU1_30260</name>
</gene>
<evidence type="ECO:0000313" key="4">
    <source>
        <dbReference type="Proteomes" id="UP001157114"/>
    </source>
</evidence>
<evidence type="ECO:0000313" key="3">
    <source>
        <dbReference type="EMBL" id="GLX68681.1"/>
    </source>
</evidence>
<dbReference type="Proteomes" id="UP001157114">
    <property type="component" value="Unassembled WGS sequence"/>
</dbReference>
<keyword evidence="1" id="KW-0175">Coiled coil</keyword>
<dbReference type="RefSeq" id="WP_284239422.1">
    <property type="nucleotide sequence ID" value="NZ_BSSQ01000013.1"/>
</dbReference>
<feature type="transmembrane region" description="Helical" evidence="2">
    <location>
        <begin position="7"/>
        <end position="23"/>
    </location>
</feature>
<name>A0ABQ6GH89_9BACL</name>
<protein>
    <submittedName>
        <fullName evidence="3">Uncharacterized protein</fullName>
    </submittedName>
</protein>
<keyword evidence="2" id="KW-0472">Membrane</keyword>
<evidence type="ECO:0000256" key="2">
    <source>
        <dbReference type="SAM" id="Phobius"/>
    </source>
</evidence>
<sequence length="216" mass="25424">MSKWVRYAILFILSIAVGVWYGTQESRFPIKPVVIVILFFVVLAVCMVPSIYYSYFCRNRNGIEKFLNRSAKRPYYELLIDLVNGRYDEAERKLPKLSSEQQRLAIQIPIQFERRNLAAIHRLIEQVKGREAKLYYAGHLALLEDDWERLEECKKQLRNQIFRIVLDAESAFRKGNMEEAKRHGDRALAQSAGLQRYALLKALERQQTKEVRSSYF</sequence>
<evidence type="ECO:0000256" key="1">
    <source>
        <dbReference type="SAM" id="Coils"/>
    </source>
</evidence>
<feature type="coiled-coil region" evidence="1">
    <location>
        <begin position="80"/>
        <end position="107"/>
    </location>
</feature>
<keyword evidence="4" id="KW-1185">Reference proteome</keyword>
<accession>A0ABQ6GH89</accession>
<dbReference type="EMBL" id="BSSQ01000013">
    <property type="protein sequence ID" value="GLX68681.1"/>
    <property type="molecule type" value="Genomic_DNA"/>
</dbReference>
<reference evidence="3 4" key="1">
    <citation type="submission" date="2023-03" db="EMBL/GenBank/DDBJ databases">
        <title>Draft genome sequence of the bacteria which degrade cell wall of Tricholomamatutake.</title>
        <authorList>
            <person name="Konishi Y."/>
            <person name="Fukuta Y."/>
            <person name="Shirasaka N."/>
        </authorList>
    </citation>
    <scope>NUCLEOTIDE SEQUENCE [LARGE SCALE GENOMIC DNA]</scope>
    <source>
        <strain evidence="4">mu1</strain>
    </source>
</reference>
<feature type="transmembrane region" description="Helical" evidence="2">
    <location>
        <begin position="35"/>
        <end position="55"/>
    </location>
</feature>
<keyword evidence="2" id="KW-0812">Transmembrane</keyword>
<keyword evidence="2" id="KW-1133">Transmembrane helix</keyword>